<dbReference type="InterPro" id="IPR001789">
    <property type="entry name" value="Sig_transdc_resp-reg_receiver"/>
</dbReference>
<dbReference type="SUPFAM" id="SSF52172">
    <property type="entry name" value="CheY-like"/>
    <property type="match status" value="1"/>
</dbReference>
<proteinExistence type="predicted"/>
<evidence type="ECO:0000259" key="2">
    <source>
        <dbReference type="PROSITE" id="PS50110"/>
    </source>
</evidence>
<dbReference type="PANTHER" id="PTHR45526:SF1">
    <property type="entry name" value="TRANSCRIPTIONAL REGULATORY PROTEIN DCUR-RELATED"/>
    <property type="match status" value="1"/>
</dbReference>
<gene>
    <name evidence="3" type="ORF">SAMN05216243_1771</name>
</gene>
<keyword evidence="1" id="KW-0597">Phosphoprotein</keyword>
<evidence type="ECO:0000313" key="3">
    <source>
        <dbReference type="EMBL" id="SDK05074.1"/>
    </source>
</evidence>
<feature type="modified residue" description="4-aspartylphosphate" evidence="1">
    <location>
        <position position="50"/>
    </location>
</feature>
<dbReference type="STRING" id="407036.SAMN05216243_1771"/>
<accession>A0A1G8YRM6</accession>
<evidence type="ECO:0000313" key="4">
    <source>
        <dbReference type="Proteomes" id="UP000198694"/>
    </source>
</evidence>
<dbReference type="RefSeq" id="WP_093213131.1">
    <property type="nucleotide sequence ID" value="NZ_FNFL01000002.1"/>
</dbReference>
<dbReference type="SMART" id="SM00448">
    <property type="entry name" value="REC"/>
    <property type="match status" value="1"/>
</dbReference>
<dbReference type="InterPro" id="IPR036390">
    <property type="entry name" value="WH_DNA-bd_sf"/>
</dbReference>
<dbReference type="OrthoDB" id="9759232at2"/>
<name>A0A1G8YRM6_9BACI</name>
<feature type="domain" description="Response regulatory" evidence="2">
    <location>
        <begin position="1"/>
        <end position="115"/>
    </location>
</feature>
<dbReference type="Pfam" id="PF00072">
    <property type="entry name" value="Response_reg"/>
    <property type="match status" value="1"/>
</dbReference>
<dbReference type="InterPro" id="IPR011006">
    <property type="entry name" value="CheY-like_superfamily"/>
</dbReference>
<dbReference type="SUPFAM" id="SSF46785">
    <property type="entry name" value="Winged helix' DNA-binding domain"/>
    <property type="match status" value="1"/>
</dbReference>
<dbReference type="InterPro" id="IPR051271">
    <property type="entry name" value="2C-system_Tx_regulators"/>
</dbReference>
<dbReference type="PROSITE" id="PS50110">
    <property type="entry name" value="RESPONSE_REGULATORY"/>
    <property type="match status" value="1"/>
</dbReference>
<dbReference type="AlphaFoldDB" id="A0A1G8YRM6"/>
<evidence type="ECO:0000256" key="1">
    <source>
        <dbReference type="PROSITE-ProRule" id="PRU00169"/>
    </source>
</evidence>
<organism evidence="3 4">
    <name type="scientific">Sediminibacillus albus</name>
    <dbReference type="NCBI Taxonomy" id="407036"/>
    <lineage>
        <taxon>Bacteria</taxon>
        <taxon>Bacillati</taxon>
        <taxon>Bacillota</taxon>
        <taxon>Bacilli</taxon>
        <taxon>Bacillales</taxon>
        <taxon>Bacillaceae</taxon>
        <taxon>Sediminibacillus</taxon>
    </lineage>
</organism>
<dbReference type="GO" id="GO:0000156">
    <property type="term" value="F:phosphorelay response regulator activity"/>
    <property type="evidence" value="ECO:0007669"/>
    <property type="project" value="TreeGrafter"/>
</dbReference>
<dbReference type="Proteomes" id="UP000198694">
    <property type="component" value="Unassembled WGS sequence"/>
</dbReference>
<dbReference type="EMBL" id="FNFL01000002">
    <property type="protein sequence ID" value="SDK05074.1"/>
    <property type="molecule type" value="Genomic_DNA"/>
</dbReference>
<reference evidence="3 4" key="1">
    <citation type="submission" date="2016-10" db="EMBL/GenBank/DDBJ databases">
        <authorList>
            <person name="de Groot N.N."/>
        </authorList>
    </citation>
    <scope>NUCLEOTIDE SEQUENCE [LARGE SCALE GENOMIC DNA]</scope>
    <source>
        <strain evidence="3 4">CGMCC 1.6502</strain>
    </source>
</reference>
<protein>
    <submittedName>
        <fullName evidence="3">Response regulator of citrate/malate metabolism</fullName>
    </submittedName>
</protein>
<keyword evidence="4" id="KW-1185">Reference proteome</keyword>
<dbReference type="PANTHER" id="PTHR45526">
    <property type="entry name" value="TRANSCRIPTIONAL REGULATORY PROTEIN DPIA"/>
    <property type="match status" value="1"/>
</dbReference>
<sequence>MILVIDDNEDIRYTIREICEFAEWEVCEAATGKDGTELFKKVEPSLVLIDYHMANWDGLKTTKEIRKIDPTVPIIILTVDERHEIAEQFLQAGATDFALKPIKAPDLISRIRLNLRVGKLTKGQQDVFVDKGINTATLRTIKNFLFHQNDAMTITEIQSHLPVAYQTVHRYLNYLADKGEVTVISHYGRKGRPKNKYKMM</sequence>
<dbReference type="CDD" id="cd00156">
    <property type="entry name" value="REC"/>
    <property type="match status" value="1"/>
</dbReference>
<dbReference type="Gene3D" id="3.40.50.2300">
    <property type="match status" value="1"/>
</dbReference>